<dbReference type="OrthoDB" id="9789566at2"/>
<dbReference type="InterPro" id="IPR050109">
    <property type="entry name" value="HTH-type_TetR-like_transc_reg"/>
</dbReference>
<comment type="caution">
    <text evidence="4">The sequence shown here is derived from an EMBL/GenBank/DDBJ whole genome shotgun (WGS) entry which is preliminary data.</text>
</comment>
<dbReference type="GO" id="GO:0003677">
    <property type="term" value="F:DNA binding"/>
    <property type="evidence" value="ECO:0007669"/>
    <property type="project" value="UniProtKB-UniRule"/>
</dbReference>
<reference evidence="4 5" key="1">
    <citation type="submission" date="2018-12" db="EMBL/GenBank/DDBJ databases">
        <title>Genome sequencing of Prevotella sp. KCOM 3155 (= JS262).</title>
        <authorList>
            <person name="Kook J.-K."/>
            <person name="Park S.-N."/>
            <person name="Lim Y.K."/>
        </authorList>
    </citation>
    <scope>NUCLEOTIDE SEQUENCE [LARGE SCALE GENOMIC DNA]</scope>
    <source>
        <strain evidence="4 5">KCOM 3155</strain>
    </source>
</reference>
<dbReference type="Proteomes" id="UP000278983">
    <property type="component" value="Unassembled WGS sequence"/>
</dbReference>
<evidence type="ECO:0000256" key="2">
    <source>
        <dbReference type="PROSITE-ProRule" id="PRU00335"/>
    </source>
</evidence>
<gene>
    <name evidence="4" type="ORF">EHV08_03225</name>
</gene>
<keyword evidence="1 2" id="KW-0238">DNA-binding</keyword>
<dbReference type="AlphaFoldDB" id="A0A3S0RN97"/>
<dbReference type="RefSeq" id="WP_126677929.1">
    <property type="nucleotide sequence ID" value="NZ_RYYU01000001.1"/>
</dbReference>
<evidence type="ECO:0000313" key="5">
    <source>
        <dbReference type="Proteomes" id="UP000278983"/>
    </source>
</evidence>
<proteinExistence type="predicted"/>
<dbReference type="PANTHER" id="PTHR30328:SF54">
    <property type="entry name" value="HTH-TYPE TRANSCRIPTIONAL REPRESSOR SCO4008"/>
    <property type="match status" value="1"/>
</dbReference>
<organism evidence="4 5">
    <name type="scientific">Prevotella koreensis</name>
    <dbReference type="NCBI Taxonomy" id="2490854"/>
    <lineage>
        <taxon>Bacteria</taxon>
        <taxon>Pseudomonadati</taxon>
        <taxon>Bacteroidota</taxon>
        <taxon>Bacteroidia</taxon>
        <taxon>Bacteroidales</taxon>
        <taxon>Prevotellaceae</taxon>
        <taxon>Prevotella</taxon>
    </lineage>
</organism>
<feature type="DNA-binding region" description="H-T-H motif" evidence="2">
    <location>
        <begin position="28"/>
        <end position="47"/>
    </location>
</feature>
<sequence length="206" mass="23912">MSKNDNKEQDILHAAEKLFAEKGFKGATTTLIAAEAGVTHAMLHYYYRTKDQIFLKVFDTYMEEVRHELKVIMEPDLYDTEQIRKVTEICFDFINSHRGQINLFFEVLKERPDLLEEYVSDFGRYIDSAMKAHQERTDIAVKNGKISNISFVDLILDIICVCTSPFFFSPIVDKVIGMNAEHKKSFMESRKREAVELIASRLVKKQ</sequence>
<accession>A0A3S0RN97</accession>
<keyword evidence="5" id="KW-1185">Reference proteome</keyword>
<dbReference type="PANTHER" id="PTHR30328">
    <property type="entry name" value="TRANSCRIPTIONAL REPRESSOR"/>
    <property type="match status" value="1"/>
</dbReference>
<dbReference type="InterPro" id="IPR009057">
    <property type="entry name" value="Homeodomain-like_sf"/>
</dbReference>
<dbReference type="PRINTS" id="PR00455">
    <property type="entry name" value="HTHTETR"/>
</dbReference>
<dbReference type="InterPro" id="IPR001647">
    <property type="entry name" value="HTH_TetR"/>
</dbReference>
<dbReference type="PROSITE" id="PS50977">
    <property type="entry name" value="HTH_TETR_2"/>
    <property type="match status" value="1"/>
</dbReference>
<dbReference type="SUPFAM" id="SSF46689">
    <property type="entry name" value="Homeodomain-like"/>
    <property type="match status" value="1"/>
</dbReference>
<dbReference type="Pfam" id="PF00440">
    <property type="entry name" value="TetR_N"/>
    <property type="match status" value="1"/>
</dbReference>
<evidence type="ECO:0000313" key="4">
    <source>
        <dbReference type="EMBL" id="RUL58876.1"/>
    </source>
</evidence>
<dbReference type="EMBL" id="RYYU01000001">
    <property type="protein sequence ID" value="RUL58876.1"/>
    <property type="molecule type" value="Genomic_DNA"/>
</dbReference>
<feature type="domain" description="HTH tetR-type" evidence="3">
    <location>
        <begin position="5"/>
        <end position="65"/>
    </location>
</feature>
<name>A0A3S0RN97_9BACT</name>
<evidence type="ECO:0000256" key="1">
    <source>
        <dbReference type="ARBA" id="ARBA00023125"/>
    </source>
</evidence>
<protein>
    <submittedName>
        <fullName evidence="4">TetR/AcrR family transcriptional regulator</fullName>
    </submittedName>
</protein>
<dbReference type="Gene3D" id="1.10.357.10">
    <property type="entry name" value="Tetracycline Repressor, domain 2"/>
    <property type="match status" value="1"/>
</dbReference>
<evidence type="ECO:0000259" key="3">
    <source>
        <dbReference type="PROSITE" id="PS50977"/>
    </source>
</evidence>